<dbReference type="AlphaFoldDB" id="A0A3M7MAE7"/>
<evidence type="ECO:0000256" key="1">
    <source>
        <dbReference type="SAM" id="MobiDB-lite"/>
    </source>
</evidence>
<keyword evidence="3" id="KW-1185">Reference proteome</keyword>
<feature type="region of interest" description="Disordered" evidence="1">
    <location>
        <begin position="1"/>
        <end position="24"/>
    </location>
</feature>
<accession>A0A3M7MAE7</accession>
<sequence length="24" mass="2761">MQGVPVPVRFAHQRRPNTNFKHSG</sequence>
<evidence type="ECO:0000313" key="3">
    <source>
        <dbReference type="Proteomes" id="UP000265663"/>
    </source>
</evidence>
<reference evidence="2 3" key="1">
    <citation type="journal article" date="2014" name="PLoS ONE">
        <title>De novo Genome Assembly of the Fungal Plant Pathogen Pyrenophora semeniperda.</title>
        <authorList>
            <person name="Soliai M.M."/>
            <person name="Meyer S.E."/>
            <person name="Udall J.A."/>
            <person name="Elzinga D.E."/>
            <person name="Hermansen R.A."/>
            <person name="Bodily P.M."/>
            <person name="Hart A.A."/>
            <person name="Coleman C.E."/>
        </authorList>
    </citation>
    <scope>NUCLEOTIDE SEQUENCE [LARGE SCALE GENOMIC DNA]</scope>
    <source>
        <strain evidence="2 3">CCB06</strain>
        <tissue evidence="2">Mycelium</tissue>
    </source>
</reference>
<name>A0A3M7MAE7_9PLEO</name>
<evidence type="ECO:0000313" key="2">
    <source>
        <dbReference type="EMBL" id="RMZ71360.1"/>
    </source>
</evidence>
<gene>
    <name evidence="2" type="ORF">GMOD_00005903</name>
</gene>
<proteinExistence type="predicted"/>
<protein>
    <submittedName>
        <fullName evidence="2">Uncharacterized protein</fullName>
    </submittedName>
</protein>
<dbReference type="EMBL" id="KE747826">
    <property type="protein sequence ID" value="RMZ71360.1"/>
    <property type="molecule type" value="Genomic_DNA"/>
</dbReference>
<organism evidence="2 3">
    <name type="scientific">Pyrenophora seminiperda CCB06</name>
    <dbReference type="NCBI Taxonomy" id="1302712"/>
    <lineage>
        <taxon>Eukaryota</taxon>
        <taxon>Fungi</taxon>
        <taxon>Dikarya</taxon>
        <taxon>Ascomycota</taxon>
        <taxon>Pezizomycotina</taxon>
        <taxon>Dothideomycetes</taxon>
        <taxon>Pleosporomycetidae</taxon>
        <taxon>Pleosporales</taxon>
        <taxon>Pleosporineae</taxon>
        <taxon>Pleosporaceae</taxon>
        <taxon>Pyrenophora</taxon>
    </lineage>
</organism>
<dbReference type="Proteomes" id="UP000265663">
    <property type="component" value="Unassembled WGS sequence"/>
</dbReference>